<dbReference type="GeneID" id="25976731"/>
<evidence type="ECO:0000256" key="4">
    <source>
        <dbReference type="ARBA" id="ARBA00022692"/>
    </source>
</evidence>
<organism evidence="11">
    <name type="scientific">Grosmannia clavigera (strain kw1407 / UAMH 11150)</name>
    <name type="common">Blue stain fungus</name>
    <name type="synonym">Graphiocladiella clavigera</name>
    <dbReference type="NCBI Taxonomy" id="655863"/>
    <lineage>
        <taxon>Eukaryota</taxon>
        <taxon>Fungi</taxon>
        <taxon>Dikarya</taxon>
        <taxon>Ascomycota</taxon>
        <taxon>Pezizomycotina</taxon>
        <taxon>Sordariomycetes</taxon>
        <taxon>Sordariomycetidae</taxon>
        <taxon>Ophiostomatales</taxon>
        <taxon>Ophiostomataceae</taxon>
        <taxon>Leptographium</taxon>
    </lineage>
</organism>
<sequence length="424" mass="47115">MADGETMTGNASTEADDHGFEYAGKPSHLVVKPTPGTDEEALRSPIGHKPIPFSRQHSKIDLDDYFSGPRDVLRHSKWPLFLQMHGSILPKLIVPLLWLGGWATCITCISFMTNVSLGINSTLLTVTGFVVGLALSFRSSTAYERYNEGRKSWGQLVLTCNVLGRVYWLHCLEREEHKEKDVLAKLTAINLLNAFAVALKHKLRHEPYTNYEDLVNLVPHIDTLAGDATRADPNSAKGFKKGVFKTVGSLLDLSFAASNPRKAIKKAHTNITSLNDVLVQTERVLTTPVPVAYAIAINQITWIYVTLLPFQLFNYLGWVAIPGTMVAGYIILGLLYIGSEIENPFGNDVNDLPLEFYCTQIAQELDVITSKPKPANADWIETIDNKVLWPLSSSGYNVWANRGESKLRDALKAKCEMAFEDEKP</sequence>
<evidence type="ECO:0000256" key="3">
    <source>
        <dbReference type="ARBA" id="ARBA00022475"/>
    </source>
</evidence>
<dbReference type="InParanoid" id="F0XA08"/>
<keyword evidence="3" id="KW-1003">Cell membrane</keyword>
<feature type="transmembrane region" description="Helical" evidence="9">
    <location>
        <begin position="316"/>
        <end position="337"/>
    </location>
</feature>
<keyword evidence="4 9" id="KW-0812">Transmembrane</keyword>
<reference evidence="10 11" key="1">
    <citation type="journal article" date="2011" name="Proc. Natl. Acad. Sci. U.S.A.">
        <title>Genome and transcriptome analyses of the mountain pine beetle-fungal symbiont Grosmannia clavigera, a lodgepole pine pathogen.</title>
        <authorList>
            <person name="DiGuistini S."/>
            <person name="Wang Y."/>
            <person name="Liao N.Y."/>
            <person name="Taylor G."/>
            <person name="Tanguay P."/>
            <person name="Feau N."/>
            <person name="Henrissat B."/>
            <person name="Chan S.K."/>
            <person name="Hesse-Orce U."/>
            <person name="Alamouti S.M."/>
            <person name="Tsui C.K.M."/>
            <person name="Docking R.T."/>
            <person name="Levasseur A."/>
            <person name="Haridas S."/>
            <person name="Robertson G."/>
            <person name="Birol I."/>
            <person name="Holt R.A."/>
            <person name="Marra M.A."/>
            <person name="Hamelin R.C."/>
            <person name="Hirst M."/>
            <person name="Jones S.J.M."/>
            <person name="Bohlmann J."/>
            <person name="Breuil C."/>
        </authorList>
    </citation>
    <scope>NUCLEOTIDE SEQUENCE [LARGE SCALE GENOMIC DNA]</scope>
    <source>
        <strain evidence="11">kw1407 / UAMH 11150</strain>
    </source>
</reference>
<feature type="region of interest" description="Disordered" evidence="8">
    <location>
        <begin position="1"/>
        <end position="48"/>
    </location>
</feature>
<dbReference type="RefSeq" id="XP_014175024.1">
    <property type="nucleotide sequence ID" value="XM_014319549.1"/>
</dbReference>
<dbReference type="PANTHER" id="PTHR33281:SF19">
    <property type="entry name" value="VOLTAGE-DEPENDENT ANION CHANNEL-FORMING PROTEIN YNEE"/>
    <property type="match status" value="1"/>
</dbReference>
<dbReference type="eggNOG" id="ENOG502RZS9">
    <property type="taxonomic scope" value="Eukaryota"/>
</dbReference>
<dbReference type="GO" id="GO:0005886">
    <property type="term" value="C:plasma membrane"/>
    <property type="evidence" value="ECO:0007669"/>
    <property type="project" value="UniProtKB-SubCell"/>
</dbReference>
<evidence type="ECO:0000256" key="6">
    <source>
        <dbReference type="ARBA" id="ARBA00023065"/>
    </source>
</evidence>
<dbReference type="HOGENOM" id="CLU_029790_1_0_1"/>
<dbReference type="PANTHER" id="PTHR33281">
    <property type="entry name" value="UPF0187 PROTEIN YNEE"/>
    <property type="match status" value="1"/>
</dbReference>
<accession>F0XA08</accession>
<comment type="subcellular location">
    <subcellularLocation>
        <location evidence="1">Cell membrane</location>
        <topology evidence="1">Multi-pass membrane protein</topology>
    </subcellularLocation>
</comment>
<evidence type="ECO:0000256" key="8">
    <source>
        <dbReference type="SAM" id="MobiDB-lite"/>
    </source>
</evidence>
<protein>
    <submittedName>
        <fullName evidence="10">Upf0187 domain protein membrane protein</fullName>
    </submittedName>
</protein>
<dbReference type="STRING" id="655863.F0XA08"/>
<dbReference type="InterPro" id="IPR044669">
    <property type="entry name" value="YneE/VCCN1/2-like"/>
</dbReference>
<keyword evidence="6" id="KW-0406">Ion transport</keyword>
<keyword evidence="11" id="KW-1185">Reference proteome</keyword>
<keyword evidence="5 9" id="KW-1133">Transmembrane helix</keyword>
<evidence type="ECO:0000313" key="11">
    <source>
        <dbReference type="Proteomes" id="UP000007796"/>
    </source>
</evidence>
<gene>
    <name evidence="10" type="ORF">CMQ_3611</name>
</gene>
<dbReference type="EMBL" id="GL629735">
    <property type="protein sequence ID" value="EFX05542.1"/>
    <property type="molecule type" value="Genomic_DNA"/>
</dbReference>
<feature type="transmembrane region" description="Helical" evidence="9">
    <location>
        <begin position="291"/>
        <end position="310"/>
    </location>
</feature>
<name>F0XA08_GROCL</name>
<keyword evidence="7 9" id="KW-0472">Membrane</keyword>
<feature type="transmembrane region" description="Helical" evidence="9">
    <location>
        <begin position="118"/>
        <end position="137"/>
    </location>
</feature>
<evidence type="ECO:0000256" key="2">
    <source>
        <dbReference type="ARBA" id="ARBA00022448"/>
    </source>
</evidence>
<evidence type="ECO:0000256" key="5">
    <source>
        <dbReference type="ARBA" id="ARBA00022989"/>
    </source>
</evidence>
<dbReference type="AlphaFoldDB" id="F0XA08"/>
<proteinExistence type="predicted"/>
<evidence type="ECO:0000313" key="10">
    <source>
        <dbReference type="EMBL" id="EFX05542.1"/>
    </source>
</evidence>
<dbReference type="GO" id="GO:0005254">
    <property type="term" value="F:chloride channel activity"/>
    <property type="evidence" value="ECO:0007669"/>
    <property type="project" value="InterPro"/>
</dbReference>
<feature type="transmembrane region" description="Helical" evidence="9">
    <location>
        <begin position="92"/>
        <end position="112"/>
    </location>
</feature>
<keyword evidence="2" id="KW-0813">Transport</keyword>
<dbReference type="OrthoDB" id="1368at2759"/>
<evidence type="ECO:0000256" key="7">
    <source>
        <dbReference type="ARBA" id="ARBA00023136"/>
    </source>
</evidence>
<dbReference type="Proteomes" id="UP000007796">
    <property type="component" value="Unassembled WGS sequence"/>
</dbReference>
<evidence type="ECO:0000256" key="1">
    <source>
        <dbReference type="ARBA" id="ARBA00004651"/>
    </source>
</evidence>
<evidence type="ECO:0000256" key="9">
    <source>
        <dbReference type="SAM" id="Phobius"/>
    </source>
</evidence>
<dbReference type="Pfam" id="PF25539">
    <property type="entry name" value="Bestrophin_2"/>
    <property type="match status" value="1"/>
</dbReference>